<evidence type="ECO:0000259" key="5">
    <source>
        <dbReference type="Pfam" id="PF23259"/>
    </source>
</evidence>
<dbReference type="Proteomes" id="UP000516437">
    <property type="component" value="Chromosome 3"/>
</dbReference>
<feature type="domain" description="Cation/H(+) antiporter C-terminal" evidence="5">
    <location>
        <begin position="111"/>
        <end position="259"/>
    </location>
</feature>
<evidence type="ECO:0000256" key="1">
    <source>
        <dbReference type="ARBA" id="ARBA00022448"/>
    </source>
</evidence>
<dbReference type="PANTHER" id="PTHR32468">
    <property type="entry name" value="CATION/H + ANTIPORTER"/>
    <property type="match status" value="1"/>
</dbReference>
<keyword evidence="7" id="KW-1185">Reference proteome</keyword>
<proteinExistence type="predicted"/>
<name>A0A6A1VXL8_9ROSI</name>
<dbReference type="InterPro" id="IPR057290">
    <property type="entry name" value="CHX17_C"/>
</dbReference>
<comment type="caution">
    <text evidence="6">The sequence shown here is derived from an EMBL/GenBank/DDBJ whole genome shotgun (WGS) entry which is preliminary data.</text>
</comment>
<dbReference type="GO" id="GO:0006813">
    <property type="term" value="P:potassium ion transport"/>
    <property type="evidence" value="ECO:0007669"/>
    <property type="project" value="UniProtKB-KW"/>
</dbReference>
<dbReference type="GO" id="GO:0098662">
    <property type="term" value="P:inorganic cation transmembrane transport"/>
    <property type="evidence" value="ECO:0007669"/>
    <property type="project" value="TreeGrafter"/>
</dbReference>
<evidence type="ECO:0000256" key="4">
    <source>
        <dbReference type="ARBA" id="ARBA00023065"/>
    </source>
</evidence>
<keyword evidence="2" id="KW-0633">Potassium transport</keyword>
<accession>A0A6A1VXL8</accession>
<dbReference type="GO" id="GO:0006885">
    <property type="term" value="P:regulation of pH"/>
    <property type="evidence" value="ECO:0007669"/>
    <property type="project" value="TreeGrafter"/>
</dbReference>
<evidence type="ECO:0000313" key="7">
    <source>
        <dbReference type="Proteomes" id="UP000516437"/>
    </source>
</evidence>
<reference evidence="6 7" key="1">
    <citation type="journal article" date="2019" name="Plant Biotechnol. J.">
        <title>The red bayberry genome and genetic basis of sex determination.</title>
        <authorList>
            <person name="Jia H.M."/>
            <person name="Jia H.J."/>
            <person name="Cai Q.L."/>
            <person name="Wang Y."/>
            <person name="Zhao H.B."/>
            <person name="Yang W.F."/>
            <person name="Wang G.Y."/>
            <person name="Li Y.H."/>
            <person name="Zhan D.L."/>
            <person name="Shen Y.T."/>
            <person name="Niu Q.F."/>
            <person name="Chang L."/>
            <person name="Qiu J."/>
            <person name="Zhao L."/>
            <person name="Xie H.B."/>
            <person name="Fu W.Y."/>
            <person name="Jin J."/>
            <person name="Li X.W."/>
            <person name="Jiao Y."/>
            <person name="Zhou C.C."/>
            <person name="Tu T."/>
            <person name="Chai C.Y."/>
            <person name="Gao J.L."/>
            <person name="Fan L.J."/>
            <person name="van de Weg E."/>
            <person name="Wang J.Y."/>
            <person name="Gao Z.S."/>
        </authorList>
    </citation>
    <scope>NUCLEOTIDE SEQUENCE [LARGE SCALE GENOMIC DNA]</scope>
    <source>
        <tissue evidence="6">Leaves</tissue>
    </source>
</reference>
<keyword evidence="1" id="KW-0813">Transport</keyword>
<keyword evidence="3" id="KW-0630">Potassium</keyword>
<dbReference type="PANTHER" id="PTHR32468:SF108">
    <property type="entry name" value="CATION_H(+) ANTIPORTER 15-LIKE"/>
    <property type="match status" value="1"/>
</dbReference>
<evidence type="ECO:0000256" key="2">
    <source>
        <dbReference type="ARBA" id="ARBA00022538"/>
    </source>
</evidence>
<dbReference type="EMBL" id="RXIC02000021">
    <property type="protein sequence ID" value="KAB1217671.1"/>
    <property type="molecule type" value="Genomic_DNA"/>
</dbReference>
<protein>
    <submittedName>
        <fullName evidence="6">Cation/H(+) antiporter 15</fullName>
    </submittedName>
</protein>
<keyword evidence="4" id="KW-0406">Ion transport</keyword>
<dbReference type="OrthoDB" id="1612738at2759"/>
<dbReference type="InterPro" id="IPR050794">
    <property type="entry name" value="CPA2_transporter"/>
</dbReference>
<gene>
    <name evidence="6" type="ORF">CJ030_MR3G012244</name>
</gene>
<dbReference type="AlphaFoldDB" id="A0A6A1VXL8"/>
<evidence type="ECO:0000256" key="3">
    <source>
        <dbReference type="ARBA" id="ARBA00022958"/>
    </source>
</evidence>
<dbReference type="GO" id="GO:0012505">
    <property type="term" value="C:endomembrane system"/>
    <property type="evidence" value="ECO:0007669"/>
    <property type="project" value="TreeGrafter"/>
</dbReference>
<sequence>MRLTTSFCSSDHILRAFVNYSKNASGPVTLHPFTMMAPYKSMHENICRIARDKQIPLIVVPYHNNQRAVQGDRVATSVRGLNATIKTLAPCTVGVLVDRGFRNMRPTHFSYHVGVVFIGGRDDREALAYASRMSGHPYVSVTVIRVILRDQNEQGDGDEDEKMERLIDEALFDEFKLKNVCNACVVCREIMVEDSVGVVDAIRCLERNYDLVMVGRRHRKIPLHDEEMPAFTVNEDLGVIGDVLASSDSFGVWVSVLVLHCEGVR</sequence>
<organism evidence="6 7">
    <name type="scientific">Morella rubra</name>
    <name type="common">Chinese bayberry</name>
    <dbReference type="NCBI Taxonomy" id="262757"/>
    <lineage>
        <taxon>Eukaryota</taxon>
        <taxon>Viridiplantae</taxon>
        <taxon>Streptophyta</taxon>
        <taxon>Embryophyta</taxon>
        <taxon>Tracheophyta</taxon>
        <taxon>Spermatophyta</taxon>
        <taxon>Magnoliopsida</taxon>
        <taxon>eudicotyledons</taxon>
        <taxon>Gunneridae</taxon>
        <taxon>Pentapetalae</taxon>
        <taxon>rosids</taxon>
        <taxon>fabids</taxon>
        <taxon>Fagales</taxon>
        <taxon>Myricaceae</taxon>
        <taxon>Morella</taxon>
    </lineage>
</organism>
<evidence type="ECO:0000313" key="6">
    <source>
        <dbReference type="EMBL" id="KAB1217671.1"/>
    </source>
</evidence>
<dbReference type="Gene3D" id="3.40.50.12370">
    <property type="match status" value="1"/>
</dbReference>
<dbReference type="Pfam" id="PF23259">
    <property type="entry name" value="CHX17_C"/>
    <property type="match status" value="1"/>
</dbReference>